<evidence type="ECO:0000313" key="1">
    <source>
        <dbReference type="EMBL" id="PLZ97062.1"/>
    </source>
</evidence>
<dbReference type="EMBL" id="NMQA01000197">
    <property type="protein sequence ID" value="PLZ97062.1"/>
    <property type="molecule type" value="Genomic_DNA"/>
</dbReference>
<name>A0A2N6KDZ4_9CYAN</name>
<sequence>MLHIKSQRKLLHTLEIGKYQAKIYEQENRLGFDTYFYEEGKIFLNFWLPTEEQALDDARSELEFWAGEEKPQFSVAQLRLLYQEFASDRSSFGEVGEFLNWLEDGRDSCDLSFTEADGKRLSSDGDSNPTLP</sequence>
<comment type="caution">
    <text evidence="1">The sequence shown here is derived from an EMBL/GenBank/DDBJ whole genome shotgun (WGS) entry which is preliminary data.</text>
</comment>
<organism evidence="1 2">
    <name type="scientific">Fischerella thermalis CCMEE 5268</name>
    <dbReference type="NCBI Taxonomy" id="2019662"/>
    <lineage>
        <taxon>Bacteria</taxon>
        <taxon>Bacillati</taxon>
        <taxon>Cyanobacteriota</taxon>
        <taxon>Cyanophyceae</taxon>
        <taxon>Nostocales</taxon>
        <taxon>Hapalosiphonaceae</taxon>
        <taxon>Fischerella</taxon>
    </lineage>
</organism>
<protein>
    <submittedName>
        <fullName evidence="1">Uncharacterized protein</fullName>
    </submittedName>
</protein>
<reference evidence="1 2" key="1">
    <citation type="submission" date="2017-07" db="EMBL/GenBank/DDBJ databases">
        <title>Genomes of Fischerella (Mastigocladus) sp. strains.</title>
        <authorList>
            <person name="Miller S.R."/>
        </authorList>
    </citation>
    <scope>NUCLEOTIDE SEQUENCE [LARGE SCALE GENOMIC DNA]</scope>
    <source>
        <strain evidence="1 2">CCMEE 5268</strain>
    </source>
</reference>
<gene>
    <name evidence="1" type="ORF">CEN50_16440</name>
</gene>
<accession>A0A2N6KDZ4</accession>
<evidence type="ECO:0000313" key="2">
    <source>
        <dbReference type="Proteomes" id="UP000235025"/>
    </source>
</evidence>
<dbReference type="Proteomes" id="UP000235025">
    <property type="component" value="Unassembled WGS sequence"/>
</dbReference>
<dbReference type="AlphaFoldDB" id="A0A2N6KDZ4"/>
<dbReference type="RefSeq" id="WP_102173918.1">
    <property type="nucleotide sequence ID" value="NZ_NMQA01000197.1"/>
</dbReference>
<proteinExistence type="predicted"/>